<evidence type="ECO:0000313" key="4">
    <source>
        <dbReference type="Proteomes" id="UP000295601"/>
    </source>
</evidence>
<evidence type="ECO:0000256" key="1">
    <source>
        <dbReference type="SAM" id="MobiDB-lite"/>
    </source>
</evidence>
<keyword evidence="4" id="KW-1185">Reference proteome</keyword>
<dbReference type="GO" id="GO:0003700">
    <property type="term" value="F:DNA-binding transcription factor activity"/>
    <property type="evidence" value="ECO:0007669"/>
    <property type="project" value="InterPro"/>
</dbReference>
<dbReference type="InterPro" id="IPR007630">
    <property type="entry name" value="RNA_pol_sigma70_r4"/>
</dbReference>
<dbReference type="Pfam" id="PF04545">
    <property type="entry name" value="Sigma70_r4"/>
    <property type="match status" value="1"/>
</dbReference>
<feature type="region of interest" description="Disordered" evidence="1">
    <location>
        <begin position="1"/>
        <end position="55"/>
    </location>
</feature>
<evidence type="ECO:0000313" key="3">
    <source>
        <dbReference type="EMBL" id="TDP90410.1"/>
    </source>
</evidence>
<dbReference type="SUPFAM" id="SSF158702">
    <property type="entry name" value="Sec63 N-terminal domain-like"/>
    <property type="match status" value="1"/>
</dbReference>
<name>A0A4R6RU42_9MICO</name>
<organism evidence="3 4">
    <name type="scientific">Leucobacter luti</name>
    <dbReference type="NCBI Taxonomy" id="340320"/>
    <lineage>
        <taxon>Bacteria</taxon>
        <taxon>Bacillati</taxon>
        <taxon>Actinomycetota</taxon>
        <taxon>Actinomycetes</taxon>
        <taxon>Micrococcales</taxon>
        <taxon>Microbacteriaceae</taxon>
        <taxon>Leucobacter</taxon>
    </lineage>
</organism>
<reference evidence="3 4" key="1">
    <citation type="submission" date="2019-03" db="EMBL/GenBank/DDBJ databases">
        <title>Genomic analyses of the natural microbiome of Caenorhabditis elegans.</title>
        <authorList>
            <person name="Samuel B."/>
        </authorList>
    </citation>
    <scope>NUCLEOTIDE SEQUENCE [LARGE SCALE GENOMIC DNA]</scope>
    <source>
        <strain evidence="3 4">JUb18</strain>
    </source>
</reference>
<feature type="compositionally biased region" description="Basic and acidic residues" evidence="1">
    <location>
        <begin position="23"/>
        <end position="41"/>
    </location>
</feature>
<protein>
    <submittedName>
        <fullName evidence="3">Sigma-70-like protein</fullName>
    </submittedName>
</protein>
<sequence>MDLPKRFSNTRPELKSLISRVLRGSERRGPRGRATERHDTRGAVAKNPAKSQTRLTPERRAELVADYVAGTPVRAIATKYGVHRGTIPTLIRRAGAEVRVAGLDAEERKLASSLYENGMTLAQVAGQMGVSDEAVRQAVLDQGGQIRPKGRRPRR</sequence>
<gene>
    <name evidence="3" type="ORF">EDF62_2982</name>
</gene>
<dbReference type="EMBL" id="SNYA01000007">
    <property type="protein sequence ID" value="TDP90410.1"/>
    <property type="molecule type" value="Genomic_DNA"/>
</dbReference>
<dbReference type="GO" id="GO:0006352">
    <property type="term" value="P:DNA-templated transcription initiation"/>
    <property type="evidence" value="ECO:0007669"/>
    <property type="project" value="InterPro"/>
</dbReference>
<proteinExistence type="predicted"/>
<accession>A0A4R6RU42</accession>
<dbReference type="Proteomes" id="UP000295601">
    <property type="component" value="Unassembled WGS sequence"/>
</dbReference>
<comment type="caution">
    <text evidence="3">The sequence shown here is derived from an EMBL/GenBank/DDBJ whole genome shotgun (WGS) entry which is preliminary data.</text>
</comment>
<evidence type="ECO:0000259" key="2">
    <source>
        <dbReference type="Pfam" id="PF04545"/>
    </source>
</evidence>
<feature type="domain" description="RNA polymerase sigma-70 region 4" evidence="2">
    <location>
        <begin position="101"/>
        <end position="137"/>
    </location>
</feature>
<dbReference type="AlphaFoldDB" id="A0A4R6RU42"/>
<dbReference type="Gene3D" id="1.10.10.60">
    <property type="entry name" value="Homeodomain-like"/>
    <property type="match status" value="1"/>
</dbReference>